<dbReference type="Gene3D" id="3.40.50.1390">
    <property type="entry name" value="Resolvase, N-terminal catalytic domain"/>
    <property type="match status" value="1"/>
</dbReference>
<dbReference type="PROSITE" id="PS51736">
    <property type="entry name" value="RECOMBINASES_3"/>
    <property type="match status" value="1"/>
</dbReference>
<dbReference type="SUPFAM" id="SSF53041">
    <property type="entry name" value="Resolvase-like"/>
    <property type="match status" value="1"/>
</dbReference>
<dbReference type="InterPro" id="IPR006119">
    <property type="entry name" value="Resolv_N"/>
</dbReference>
<evidence type="ECO:0000256" key="5">
    <source>
        <dbReference type="PROSITE-ProRule" id="PRU10137"/>
    </source>
</evidence>
<keyword evidence="2" id="KW-0238">DNA-binding</keyword>
<sequence length="441" mass="51167">MRCAIYIRVSSDEQRRKGFSLPEQKKTLIEYAKNKDYKIIDIYADEGISASKKPHLRHDFQRMISDVKAGKIDVIVFIKLDRWFRNVGDYYRTQEILDKHNVKWECALEDYDTTTRTGRLNLNIKLTIAEDEAANTSERVKFVLNGKLNNKEPVTGNQPFGYKIEKIDGVKRIIKDPETEAETNDMFETFFTTLSGYAVTKHINTKYGRNLSDTTITRRLKNPAYTGEHKGISDYRPAYITPEQHAQILRIFSKNTRTAQNNKIYLFSGMLICPECGHIMASCTQNKTTLGYRCRYHFTQNCNYSHVVKETDVEKFLLSNIRPNLEKYNLKMKSLQQKKKKVTPQKFEEQLERLNNVYIMGNISTDEYKKTSADLKAKIANLKAANNDSQSIPQNMLNLLSDEKFPSIYKDLSRVDKRSLWKSIIDIIIIEGVTPVELKFV</sequence>
<dbReference type="PANTHER" id="PTHR30461:SF23">
    <property type="entry name" value="DNA RECOMBINASE-RELATED"/>
    <property type="match status" value="1"/>
</dbReference>
<feature type="domain" description="Resolvase/invertase-type recombinase catalytic" evidence="6">
    <location>
        <begin position="2"/>
        <end position="151"/>
    </location>
</feature>
<dbReference type="InterPro" id="IPR011109">
    <property type="entry name" value="DNA_bind_recombinase_dom"/>
</dbReference>
<proteinExistence type="predicted"/>
<evidence type="ECO:0000259" key="7">
    <source>
        <dbReference type="PROSITE" id="PS51737"/>
    </source>
</evidence>
<dbReference type="GO" id="GO:0003677">
    <property type="term" value="F:DNA binding"/>
    <property type="evidence" value="ECO:0007669"/>
    <property type="project" value="UniProtKB-KW"/>
</dbReference>
<keyword evidence="3" id="KW-0233">DNA recombination</keyword>
<feature type="domain" description="Recombinase" evidence="7">
    <location>
        <begin position="159"/>
        <end position="258"/>
    </location>
</feature>
<dbReference type="Gene3D" id="3.90.1750.20">
    <property type="entry name" value="Putative Large Serine Recombinase, Chain B, Domain 2"/>
    <property type="match status" value="1"/>
</dbReference>
<keyword evidence="1" id="KW-0229">DNA integration</keyword>
<protein>
    <submittedName>
        <fullName evidence="8">Integrase</fullName>
    </submittedName>
</protein>
<evidence type="ECO:0000256" key="3">
    <source>
        <dbReference type="ARBA" id="ARBA00023172"/>
    </source>
</evidence>
<dbReference type="InterPro" id="IPR038109">
    <property type="entry name" value="DNA_bind_recomb_sf"/>
</dbReference>
<name>A0A8S5RED1_9VIRU</name>
<dbReference type="GO" id="GO:0015074">
    <property type="term" value="P:DNA integration"/>
    <property type="evidence" value="ECO:0007669"/>
    <property type="project" value="UniProtKB-KW"/>
</dbReference>
<evidence type="ECO:0000259" key="6">
    <source>
        <dbReference type="PROSITE" id="PS51736"/>
    </source>
</evidence>
<organism evidence="8">
    <name type="scientific">virus sp. ctyMK1</name>
    <dbReference type="NCBI Taxonomy" id="2828002"/>
    <lineage>
        <taxon>Viruses</taxon>
    </lineage>
</organism>
<evidence type="ECO:0000256" key="1">
    <source>
        <dbReference type="ARBA" id="ARBA00022908"/>
    </source>
</evidence>
<dbReference type="PROSITE" id="PS51737">
    <property type="entry name" value="RECOMBINASE_DNA_BIND"/>
    <property type="match status" value="1"/>
</dbReference>
<evidence type="ECO:0000256" key="4">
    <source>
        <dbReference type="PIRSR" id="PIRSR606118-50"/>
    </source>
</evidence>
<dbReference type="CDD" id="cd00338">
    <property type="entry name" value="Ser_Recombinase"/>
    <property type="match status" value="1"/>
</dbReference>
<dbReference type="InterPro" id="IPR050639">
    <property type="entry name" value="SSR_resolvase"/>
</dbReference>
<dbReference type="Pfam" id="PF13408">
    <property type="entry name" value="Zn_ribbon_recom"/>
    <property type="match status" value="1"/>
</dbReference>
<dbReference type="InterPro" id="IPR036162">
    <property type="entry name" value="Resolvase-like_N_sf"/>
</dbReference>
<dbReference type="PANTHER" id="PTHR30461">
    <property type="entry name" value="DNA-INVERTASE FROM LAMBDOID PROPHAGE"/>
    <property type="match status" value="1"/>
</dbReference>
<dbReference type="InterPro" id="IPR025827">
    <property type="entry name" value="Zn_ribbon_recom_dom"/>
</dbReference>
<feature type="active site" description="O-(5'-phospho-DNA)-serine intermediate" evidence="4 5">
    <location>
        <position position="10"/>
    </location>
</feature>
<accession>A0A8S5RED1</accession>
<reference evidence="8" key="1">
    <citation type="journal article" date="2021" name="Proc. Natl. Acad. Sci. U.S.A.">
        <title>A Catalog of Tens of Thousands of Viruses from Human Metagenomes Reveals Hidden Associations with Chronic Diseases.</title>
        <authorList>
            <person name="Tisza M.J."/>
            <person name="Buck C.B."/>
        </authorList>
    </citation>
    <scope>NUCLEOTIDE SEQUENCE</scope>
    <source>
        <strain evidence="8">CtyMK1</strain>
    </source>
</reference>
<evidence type="ECO:0000313" key="8">
    <source>
        <dbReference type="EMBL" id="DAE29744.1"/>
    </source>
</evidence>
<dbReference type="Pfam" id="PF00239">
    <property type="entry name" value="Resolvase"/>
    <property type="match status" value="1"/>
</dbReference>
<dbReference type="EMBL" id="BK059098">
    <property type="protein sequence ID" value="DAE29744.1"/>
    <property type="molecule type" value="Genomic_DNA"/>
</dbReference>
<evidence type="ECO:0000256" key="2">
    <source>
        <dbReference type="ARBA" id="ARBA00023125"/>
    </source>
</evidence>
<dbReference type="PROSITE" id="PS00397">
    <property type="entry name" value="RECOMBINASES_1"/>
    <property type="match status" value="1"/>
</dbReference>
<dbReference type="InterPro" id="IPR006118">
    <property type="entry name" value="Recombinase_CS"/>
</dbReference>
<dbReference type="GO" id="GO:0000150">
    <property type="term" value="F:DNA strand exchange activity"/>
    <property type="evidence" value="ECO:0007669"/>
    <property type="project" value="InterPro"/>
</dbReference>
<dbReference type="SMART" id="SM00857">
    <property type="entry name" value="Resolvase"/>
    <property type="match status" value="1"/>
</dbReference>